<keyword evidence="3" id="KW-1185">Reference proteome</keyword>
<dbReference type="PATRIC" id="fig|1232683.4.peg.2550"/>
<dbReference type="RefSeq" id="WP_036188910.1">
    <property type="nucleotide sequence ID" value="NZ_JMQN01000040.1"/>
</dbReference>
<sequence>MTTATTAGAHPFRPTALACALMMATGSAQAFEIEMGDSDLQLRWDNTVKYSTAFRVDDRSPGLASTQFDAGFNVVGPNNVNQDDGDNNFDKGLVSNRLDLLSEFDARYGNVGARVSAAAWYDDVYHGRNDNDTTTSNHVPGDQFSDHTQDVMGGDAEILDAFVYGRFPVGDNMGTVRLGRHTLLWGESLFFGANGIAGGQAPFDVVKLLSVPNSQFKEVARPTGKLSVDLPLNDSMSLGAYVGYEWEKARLIPTGAYLSGSDALEGERILAGPVGTFERAGDLEPSDTGQYGLQLRWYVPSLDSDLGLYAIRYHATGPSNIWTYLNGFPPALTADKYRWVYHEGIRAYGASIATSVGSWSLAGEISYRQNTPLASSGQTILPTIGVHTDFDNDNNPGYAVGETAHAQFSWLASLGPSFISDEASFVGEVAWNTRVSVDKNEEMLNPNADKSAVGLRMVYTPTYRQLFSGADVSPSVGLGYTWGKSSALGNAFGVDRGGDLNLGVKVLYLNQWQGSLNYVTFFGPEGSTLDNNSNAQFKQSLKDRDFISLSVSTTF</sequence>
<proteinExistence type="predicted"/>
<feature type="chain" id="PRO_5001757459" description="DUF1302 domain-containing protein" evidence="1">
    <location>
        <begin position="31"/>
        <end position="555"/>
    </location>
</feature>
<dbReference type="STRING" id="1232683.ADIMK_2599"/>
<dbReference type="InterPro" id="IPR010727">
    <property type="entry name" value="DUF1302"/>
</dbReference>
<evidence type="ECO:0008006" key="4">
    <source>
        <dbReference type="Google" id="ProtNLM"/>
    </source>
</evidence>
<organism evidence="2 3">
    <name type="scientific">Marinobacterium lacunae</name>
    <dbReference type="NCBI Taxonomy" id="1232683"/>
    <lineage>
        <taxon>Bacteria</taxon>
        <taxon>Pseudomonadati</taxon>
        <taxon>Pseudomonadota</taxon>
        <taxon>Gammaproteobacteria</taxon>
        <taxon>Oceanospirillales</taxon>
        <taxon>Oceanospirillaceae</taxon>
        <taxon>Marinobacterium</taxon>
    </lineage>
</organism>
<reference evidence="2 3" key="1">
    <citation type="submission" date="2014-04" db="EMBL/GenBank/DDBJ databases">
        <title>Marinobacterium kochiensis sp. nov., isolated from sediment sample collected from Kochi backwaters in Kerala, India.</title>
        <authorList>
            <person name="Singh A."/>
            <person name="Pinnaka A.K."/>
        </authorList>
    </citation>
    <scope>NUCLEOTIDE SEQUENCE [LARGE SCALE GENOMIC DNA]</scope>
    <source>
        <strain evidence="2 3">AK27</strain>
    </source>
</reference>
<dbReference type="OrthoDB" id="7000272at2"/>
<feature type="signal peptide" evidence="1">
    <location>
        <begin position="1"/>
        <end position="30"/>
    </location>
</feature>
<evidence type="ECO:0000313" key="2">
    <source>
        <dbReference type="EMBL" id="KEA63075.1"/>
    </source>
</evidence>
<accession>A0A081FX20</accession>
<dbReference type="Pfam" id="PF06980">
    <property type="entry name" value="DUF1302"/>
    <property type="match status" value="1"/>
</dbReference>
<evidence type="ECO:0000313" key="3">
    <source>
        <dbReference type="Proteomes" id="UP000028252"/>
    </source>
</evidence>
<evidence type="ECO:0000256" key="1">
    <source>
        <dbReference type="SAM" id="SignalP"/>
    </source>
</evidence>
<protein>
    <recommendedName>
        <fullName evidence="4">DUF1302 domain-containing protein</fullName>
    </recommendedName>
</protein>
<name>A0A081FX20_9GAMM</name>
<gene>
    <name evidence="2" type="ORF">ADIMK_2599</name>
</gene>
<dbReference type="EMBL" id="JMQN01000040">
    <property type="protein sequence ID" value="KEA63075.1"/>
    <property type="molecule type" value="Genomic_DNA"/>
</dbReference>
<comment type="caution">
    <text evidence="2">The sequence shown here is derived from an EMBL/GenBank/DDBJ whole genome shotgun (WGS) entry which is preliminary data.</text>
</comment>
<dbReference type="Proteomes" id="UP000028252">
    <property type="component" value="Unassembled WGS sequence"/>
</dbReference>
<keyword evidence="1" id="KW-0732">Signal</keyword>
<dbReference type="eggNOG" id="COG3203">
    <property type="taxonomic scope" value="Bacteria"/>
</dbReference>
<dbReference type="AlphaFoldDB" id="A0A081FX20"/>